<dbReference type="SUPFAM" id="SSF53335">
    <property type="entry name" value="S-adenosyl-L-methionine-dependent methyltransferases"/>
    <property type="match status" value="1"/>
</dbReference>
<dbReference type="EMBL" id="JABBGH010000002">
    <property type="protein sequence ID" value="NML66626.1"/>
    <property type="molecule type" value="Genomic_DNA"/>
</dbReference>
<gene>
    <name evidence="2" type="ORF">HHL22_15570</name>
</gene>
<evidence type="ECO:0000313" key="3">
    <source>
        <dbReference type="Proteomes" id="UP000559626"/>
    </source>
</evidence>
<dbReference type="Pfam" id="PF08241">
    <property type="entry name" value="Methyltransf_11"/>
    <property type="match status" value="1"/>
</dbReference>
<organism evidence="2 3">
    <name type="scientific">Hymenobacter polaris</name>
    <dbReference type="NCBI Taxonomy" id="2682546"/>
    <lineage>
        <taxon>Bacteria</taxon>
        <taxon>Pseudomonadati</taxon>
        <taxon>Bacteroidota</taxon>
        <taxon>Cytophagia</taxon>
        <taxon>Cytophagales</taxon>
        <taxon>Hymenobacteraceae</taxon>
        <taxon>Hymenobacter</taxon>
    </lineage>
</organism>
<dbReference type="InterPro" id="IPR029063">
    <property type="entry name" value="SAM-dependent_MTases_sf"/>
</dbReference>
<dbReference type="AlphaFoldDB" id="A0A7Y0AFX8"/>
<protein>
    <submittedName>
        <fullName evidence="2">Class I SAM-dependent methyltransferase</fullName>
    </submittedName>
</protein>
<accession>A0A7Y0AFX8</accession>
<name>A0A7Y0AFX8_9BACT</name>
<keyword evidence="3" id="KW-1185">Reference proteome</keyword>
<dbReference type="GO" id="GO:0032259">
    <property type="term" value="P:methylation"/>
    <property type="evidence" value="ECO:0007669"/>
    <property type="project" value="UniProtKB-KW"/>
</dbReference>
<dbReference type="GO" id="GO:0008757">
    <property type="term" value="F:S-adenosylmethionine-dependent methyltransferase activity"/>
    <property type="evidence" value="ECO:0007669"/>
    <property type="project" value="InterPro"/>
</dbReference>
<dbReference type="RefSeq" id="WP_169532259.1">
    <property type="nucleotide sequence ID" value="NZ_JABBGH010000002.1"/>
</dbReference>
<keyword evidence="2" id="KW-0489">Methyltransferase</keyword>
<proteinExistence type="predicted"/>
<dbReference type="Proteomes" id="UP000559626">
    <property type="component" value="Unassembled WGS sequence"/>
</dbReference>
<keyword evidence="2" id="KW-0808">Transferase</keyword>
<comment type="caution">
    <text evidence="2">The sequence shown here is derived from an EMBL/GenBank/DDBJ whole genome shotgun (WGS) entry which is preliminary data.</text>
</comment>
<dbReference type="InterPro" id="IPR013216">
    <property type="entry name" value="Methyltransf_11"/>
</dbReference>
<evidence type="ECO:0000259" key="1">
    <source>
        <dbReference type="Pfam" id="PF08241"/>
    </source>
</evidence>
<feature type="domain" description="Methyltransferase type 11" evidence="1">
    <location>
        <begin position="155"/>
        <end position="203"/>
    </location>
</feature>
<evidence type="ECO:0000313" key="2">
    <source>
        <dbReference type="EMBL" id="NML66626.1"/>
    </source>
</evidence>
<sequence>MHYLLKAAVQNAVAWLPRPLGQPLYYQLQRRFGALRQVDYWRHLEKAAKIAGILRQQNLPLERCFLEVGTGWVLGTPLGLWLAGAAEVITVDLHSYLKEELVLGLLTYVGAHAAELPALFPWVPRAELARKAQVLAGCHSLAELWAAVPIRYAAPADATRLELPAASVDYHYSTNVLEHVPAATLAGLLAEARRVLRPGGYLVHLVDLSDHFGHDDPRRTAVHFLRHGPLAWRLLAGNRFMYQNRLRLPQYRALFAAAGLPIAWERAVTDAPSLALLQAPRPPVHPQFRRFSAEELASVYWEVLAVNP</sequence>
<dbReference type="Gene3D" id="3.40.50.150">
    <property type="entry name" value="Vaccinia Virus protein VP39"/>
    <property type="match status" value="1"/>
</dbReference>
<reference evidence="2 3" key="1">
    <citation type="submission" date="2020-04" db="EMBL/GenBank/DDBJ databases">
        <title>Hymenobacter polaris sp. nov., isolated from Arctic soil.</title>
        <authorList>
            <person name="Dahal R.H."/>
        </authorList>
    </citation>
    <scope>NUCLEOTIDE SEQUENCE [LARGE SCALE GENOMIC DNA]</scope>
    <source>
        <strain evidence="2 3">RP-2-7</strain>
    </source>
</reference>